<dbReference type="Pfam" id="PF06094">
    <property type="entry name" value="GGACT"/>
    <property type="match status" value="1"/>
</dbReference>
<proteinExistence type="predicted"/>
<dbReference type="Gene3D" id="3.10.490.10">
    <property type="entry name" value="Gamma-glutamyl cyclotransferase-like"/>
    <property type="match status" value="1"/>
</dbReference>
<evidence type="ECO:0000259" key="1">
    <source>
        <dbReference type="Pfam" id="PF06094"/>
    </source>
</evidence>
<evidence type="ECO:0000313" key="2">
    <source>
        <dbReference type="EMBL" id="ALC17795.1"/>
    </source>
</evidence>
<dbReference type="CDD" id="cd06661">
    <property type="entry name" value="GGCT_like"/>
    <property type="match status" value="1"/>
</dbReference>
<dbReference type="InterPro" id="IPR036568">
    <property type="entry name" value="GGCT-like_sf"/>
</dbReference>
<protein>
    <submittedName>
        <fullName evidence="2">Gamma-glutamylcyclotransferase-like protein</fullName>
    </submittedName>
</protein>
<dbReference type="STRING" id="1603606.DSOUD_3069"/>
<dbReference type="EMBL" id="CP010802">
    <property type="protein sequence ID" value="ALC17795.1"/>
    <property type="molecule type" value="Genomic_DNA"/>
</dbReference>
<organism evidence="2 3">
    <name type="scientific">Desulfuromonas soudanensis</name>
    <dbReference type="NCBI Taxonomy" id="1603606"/>
    <lineage>
        <taxon>Bacteria</taxon>
        <taxon>Pseudomonadati</taxon>
        <taxon>Thermodesulfobacteriota</taxon>
        <taxon>Desulfuromonadia</taxon>
        <taxon>Desulfuromonadales</taxon>
        <taxon>Desulfuromonadaceae</taxon>
        <taxon>Desulfuromonas</taxon>
    </lineage>
</organism>
<dbReference type="RefSeq" id="WP_053551778.1">
    <property type="nucleotide sequence ID" value="NZ_CP010802.1"/>
</dbReference>
<reference evidence="2 3" key="1">
    <citation type="submission" date="2015-07" db="EMBL/GenBank/DDBJ databases">
        <title>Isolation and Genomic Characterization of a Novel Halophilic Metal-Reducing Deltaproteobacterium from the Deep Subsurface.</title>
        <authorList>
            <person name="Badalamenti J.P."/>
            <person name="Summers Z.M."/>
            <person name="Gralnick J.A."/>
            <person name="Bond D.R."/>
        </authorList>
    </citation>
    <scope>NUCLEOTIDE SEQUENCE [LARGE SCALE GENOMIC DNA]</scope>
    <source>
        <strain evidence="2 3">WTL</strain>
    </source>
</reference>
<accession>A0A0M4DKI7</accession>
<name>A0A0M4DKI7_9BACT</name>
<dbReference type="Proteomes" id="UP000057158">
    <property type="component" value="Chromosome"/>
</dbReference>
<keyword evidence="3" id="KW-1185">Reference proteome</keyword>
<dbReference type="OrthoDB" id="482277at2"/>
<dbReference type="InterPro" id="IPR013024">
    <property type="entry name" value="GGCT-like"/>
</dbReference>
<dbReference type="PATRIC" id="fig|1603606.3.peg.3312"/>
<dbReference type="InterPro" id="IPR009288">
    <property type="entry name" value="AIG2-like_dom"/>
</dbReference>
<feature type="domain" description="Gamma-glutamylcyclotransferase AIG2-like" evidence="1">
    <location>
        <begin position="10"/>
        <end position="136"/>
    </location>
</feature>
<gene>
    <name evidence="2" type="ORF">DSOUD_3069</name>
</gene>
<dbReference type="GO" id="GO:0016740">
    <property type="term" value="F:transferase activity"/>
    <property type="evidence" value="ECO:0007669"/>
    <property type="project" value="UniProtKB-KW"/>
</dbReference>
<evidence type="ECO:0000313" key="3">
    <source>
        <dbReference type="Proteomes" id="UP000057158"/>
    </source>
</evidence>
<dbReference type="SUPFAM" id="SSF110857">
    <property type="entry name" value="Gamma-glutamyl cyclotransferase-like"/>
    <property type="match status" value="1"/>
</dbReference>
<dbReference type="KEGG" id="des:DSOUD_3069"/>
<dbReference type="AlphaFoldDB" id="A0A0M4DKI7"/>
<keyword evidence="2" id="KW-0808">Transferase</keyword>
<sequence>MPAAGENLPVFVYGTLRRGEKNYPRYLRGRTLREVPASVAGTLYLAAEGGYPYLLAEGDGGRVVGELMYLDPACYGEVLRSLDLLEEYDSAAEGESVYLRRRGTVRVEGEGPVSAWIYYWNGPGDAGRHIVGGDFSNR</sequence>